<dbReference type="EMBL" id="JH597761">
    <property type="protein sequence ID" value="EHP70355.1"/>
    <property type="molecule type" value="Genomic_DNA"/>
</dbReference>
<dbReference type="Pfam" id="PF04693">
    <property type="entry name" value="DDE_Tnp_2"/>
    <property type="match status" value="1"/>
</dbReference>
<evidence type="ECO:0000256" key="1">
    <source>
        <dbReference type="SAM" id="MobiDB-lite"/>
    </source>
</evidence>
<dbReference type="Proteomes" id="UP000003980">
    <property type="component" value="Unassembled WGS sequence"/>
</dbReference>
<organism evidence="2 3">
    <name type="scientific">Metallosphaera yellowstonensis MK1</name>
    <dbReference type="NCBI Taxonomy" id="671065"/>
    <lineage>
        <taxon>Archaea</taxon>
        <taxon>Thermoproteota</taxon>
        <taxon>Thermoprotei</taxon>
        <taxon>Sulfolobales</taxon>
        <taxon>Sulfolobaceae</taxon>
        <taxon>Metallosphaera</taxon>
    </lineage>
</organism>
<dbReference type="RefSeq" id="WP_009071023.1">
    <property type="nucleotide sequence ID" value="NZ_JH597761.1"/>
</dbReference>
<dbReference type="eggNOG" id="arCOG09888">
    <property type="taxonomic scope" value="Archaea"/>
</dbReference>
<keyword evidence="3" id="KW-1185">Reference proteome</keyword>
<reference evidence="2 3" key="1">
    <citation type="submission" date="2012-01" db="EMBL/GenBank/DDBJ databases">
        <title>Improved High-Quality Draft sequence of Metallosphaera yellowstonensis MK1.</title>
        <authorList>
            <consortium name="US DOE Joint Genome Institute"/>
            <person name="Lucas S."/>
            <person name="Han J."/>
            <person name="Cheng J.-F."/>
            <person name="Goodwin L."/>
            <person name="Pitluck S."/>
            <person name="Peters L."/>
            <person name="Teshima H."/>
            <person name="Detter J.C."/>
            <person name="Han C."/>
            <person name="Tapia R."/>
            <person name="Land M."/>
            <person name="Hauser L."/>
            <person name="Kyrpides N."/>
            <person name="Kozubal M."/>
            <person name="Macur R.E."/>
            <person name="Jay Z."/>
            <person name="Inskeep W."/>
            <person name="Woyke T."/>
        </authorList>
    </citation>
    <scope>NUCLEOTIDE SEQUENCE [LARGE SCALE GENOMIC DNA]</scope>
    <source>
        <strain evidence="2 3">MK1</strain>
    </source>
</reference>
<feature type="compositionally biased region" description="Polar residues" evidence="1">
    <location>
        <begin position="35"/>
        <end position="44"/>
    </location>
</feature>
<dbReference type="HOGENOM" id="CLU_1700322_0_0_2"/>
<protein>
    <submittedName>
        <fullName evidence="2">Archaeal putative transposase ISC1217</fullName>
    </submittedName>
</protein>
<gene>
    <name evidence="2" type="ORF">MetMK1DRAFT_00008570</name>
</gene>
<dbReference type="AlphaFoldDB" id="H2C284"/>
<accession>H2C284</accession>
<evidence type="ECO:0000313" key="3">
    <source>
        <dbReference type="Proteomes" id="UP000003980"/>
    </source>
</evidence>
<name>H2C284_9CREN</name>
<feature type="region of interest" description="Disordered" evidence="1">
    <location>
        <begin position="25"/>
        <end position="52"/>
    </location>
</feature>
<dbReference type="InterPro" id="IPR006783">
    <property type="entry name" value="Transposase_ISC1217"/>
</dbReference>
<proteinExistence type="predicted"/>
<evidence type="ECO:0000313" key="2">
    <source>
        <dbReference type="EMBL" id="EHP70355.1"/>
    </source>
</evidence>
<sequence>MLDVLKERFRVSRVVFDSSTVREARDGQRGVKAQVQPSPGSARTPSRRDTSRWDTPGVYFTSLTLTGRVITVKSLVWEHKRDSSGTHARRYLYTTDLSLSEEVEEAWRMRWVHHQQCRQGAGGGAEPGERGGVPHVLERRLGGLPGLMKIFKLR</sequence>